<gene>
    <name evidence="1" type="ORF">QFC19_000984</name>
</gene>
<accession>A0ACC2WJI3</accession>
<comment type="caution">
    <text evidence="1">The sequence shown here is derived from an EMBL/GenBank/DDBJ whole genome shotgun (WGS) entry which is preliminary data.</text>
</comment>
<dbReference type="EMBL" id="JASBWR010000007">
    <property type="protein sequence ID" value="KAJ9111628.1"/>
    <property type="molecule type" value="Genomic_DNA"/>
</dbReference>
<proteinExistence type="predicted"/>
<protein>
    <submittedName>
        <fullName evidence="1">Uncharacterized protein</fullName>
    </submittedName>
</protein>
<name>A0ACC2WJI3_9TREE</name>
<evidence type="ECO:0000313" key="1">
    <source>
        <dbReference type="EMBL" id="KAJ9111628.1"/>
    </source>
</evidence>
<reference evidence="1" key="1">
    <citation type="submission" date="2023-04" db="EMBL/GenBank/DDBJ databases">
        <title>Draft Genome sequencing of Naganishia species isolated from polar environments using Oxford Nanopore Technology.</title>
        <authorList>
            <person name="Leo P."/>
            <person name="Venkateswaran K."/>
        </authorList>
    </citation>
    <scope>NUCLEOTIDE SEQUENCE</scope>
    <source>
        <strain evidence="1">MNA-CCFEE 5261</strain>
    </source>
</reference>
<dbReference type="Proteomes" id="UP001241377">
    <property type="component" value="Unassembled WGS sequence"/>
</dbReference>
<organism evidence="1 2">
    <name type="scientific">Naganishia cerealis</name>
    <dbReference type="NCBI Taxonomy" id="610337"/>
    <lineage>
        <taxon>Eukaryota</taxon>
        <taxon>Fungi</taxon>
        <taxon>Dikarya</taxon>
        <taxon>Basidiomycota</taxon>
        <taxon>Agaricomycotina</taxon>
        <taxon>Tremellomycetes</taxon>
        <taxon>Filobasidiales</taxon>
        <taxon>Filobasidiaceae</taxon>
        <taxon>Naganishia</taxon>
    </lineage>
</organism>
<sequence>MVKDTVLYDTLGVAPDVTEIEQVILHGLEESLSEIGYQDKNKDEDAEVRFKEIGEAYQILSDPNSRAFYDKVGKSKMSEVAGEDGGMEMQDPSALFSSLFGGERFKDLIGEISLVKGEPSHSRR</sequence>
<evidence type="ECO:0000313" key="2">
    <source>
        <dbReference type="Proteomes" id="UP001241377"/>
    </source>
</evidence>
<keyword evidence="2" id="KW-1185">Reference proteome</keyword>